<dbReference type="InterPro" id="IPR029063">
    <property type="entry name" value="SAM-dependent_MTases_sf"/>
</dbReference>
<dbReference type="EMBL" id="UOEM01000097">
    <property type="protein sequence ID" value="VAW16462.1"/>
    <property type="molecule type" value="Genomic_DNA"/>
</dbReference>
<dbReference type="SUPFAM" id="SSF53335">
    <property type="entry name" value="S-adenosyl-L-methionine-dependent methyltransferases"/>
    <property type="match status" value="1"/>
</dbReference>
<keyword evidence="2" id="KW-0808">Transferase</keyword>
<evidence type="ECO:0000313" key="5">
    <source>
        <dbReference type="EMBL" id="VAW16462.1"/>
    </source>
</evidence>
<keyword evidence="3" id="KW-0949">S-adenosyl-L-methionine</keyword>
<keyword evidence="1" id="KW-0489">Methyltransferase</keyword>
<name>A0A3B0TPS4_9ZZZZ</name>
<gene>
    <name evidence="5" type="ORF">MNBD_ALPHA09-228</name>
</gene>
<dbReference type="GO" id="GO:0000179">
    <property type="term" value="F:rRNA (adenine-N6,N6-)-dimethyltransferase activity"/>
    <property type="evidence" value="ECO:0007669"/>
    <property type="project" value="InterPro"/>
</dbReference>
<dbReference type="InterPro" id="IPR001737">
    <property type="entry name" value="KsgA/Erm"/>
</dbReference>
<sequence>MPSKIESQLAKSPSATRAVFLLWSRVARRPVQISTLYPSSTYVGRAFARAIVDRPALPVIELGPGTGAVTGTLLKNGVAPEDLTCIEIDAELGAFLKETFPGVDINIMPAQELGDFWREQNRPPAGAVVSTMPARTFSQDLLAAILESCHSVLVPGGLLVQFTYLQRSPFPLDLVTASGFTYESRTMVWANLPPTSIWVYRRK</sequence>
<dbReference type="PROSITE" id="PS01131">
    <property type="entry name" value="RRNA_A_DIMETH"/>
    <property type="match status" value="1"/>
</dbReference>
<dbReference type="Gene3D" id="3.40.50.150">
    <property type="entry name" value="Vaccinia Virus protein VP39"/>
    <property type="match status" value="1"/>
</dbReference>
<dbReference type="CDD" id="cd02440">
    <property type="entry name" value="AdoMet_MTases"/>
    <property type="match status" value="1"/>
</dbReference>
<evidence type="ECO:0000256" key="2">
    <source>
        <dbReference type="ARBA" id="ARBA00022679"/>
    </source>
</evidence>
<accession>A0A3B0TPS4</accession>
<protein>
    <recommendedName>
        <fullName evidence="6">Ribosomal RNA adenine methylase transferase N-terminal domain-containing protein</fullName>
    </recommendedName>
</protein>
<dbReference type="GO" id="GO:0003723">
    <property type="term" value="F:RNA binding"/>
    <property type="evidence" value="ECO:0007669"/>
    <property type="project" value="UniProtKB-KW"/>
</dbReference>
<evidence type="ECO:0000256" key="1">
    <source>
        <dbReference type="ARBA" id="ARBA00022603"/>
    </source>
</evidence>
<proteinExistence type="predicted"/>
<keyword evidence="4" id="KW-0694">RNA-binding</keyword>
<evidence type="ECO:0008006" key="6">
    <source>
        <dbReference type="Google" id="ProtNLM"/>
    </source>
</evidence>
<dbReference type="InterPro" id="IPR020596">
    <property type="entry name" value="rRNA_Ade_Mease_Trfase_CS"/>
</dbReference>
<evidence type="ECO:0000256" key="4">
    <source>
        <dbReference type="ARBA" id="ARBA00022884"/>
    </source>
</evidence>
<evidence type="ECO:0000256" key="3">
    <source>
        <dbReference type="ARBA" id="ARBA00022691"/>
    </source>
</evidence>
<dbReference type="Pfam" id="PF00398">
    <property type="entry name" value="RrnaAD"/>
    <property type="match status" value="1"/>
</dbReference>
<dbReference type="AlphaFoldDB" id="A0A3B0TPS4"/>
<organism evidence="5">
    <name type="scientific">hydrothermal vent metagenome</name>
    <dbReference type="NCBI Taxonomy" id="652676"/>
    <lineage>
        <taxon>unclassified sequences</taxon>
        <taxon>metagenomes</taxon>
        <taxon>ecological metagenomes</taxon>
    </lineage>
</organism>
<reference evidence="5" key="1">
    <citation type="submission" date="2018-06" db="EMBL/GenBank/DDBJ databases">
        <authorList>
            <person name="Zhirakovskaya E."/>
        </authorList>
    </citation>
    <scope>NUCLEOTIDE SEQUENCE</scope>
</reference>